<dbReference type="GeneID" id="579278"/>
<reference evidence="6" key="1">
    <citation type="submission" date="2015-02" db="EMBL/GenBank/DDBJ databases">
        <title>Genome sequencing for Strongylocentrotus purpuratus.</title>
        <authorList>
            <person name="Murali S."/>
            <person name="Liu Y."/>
            <person name="Vee V."/>
            <person name="English A."/>
            <person name="Wang M."/>
            <person name="Skinner E."/>
            <person name="Han Y."/>
            <person name="Muzny D.M."/>
            <person name="Worley K.C."/>
            <person name="Gibbs R.A."/>
        </authorList>
    </citation>
    <scope>NUCLEOTIDE SEQUENCE</scope>
</reference>
<dbReference type="RefSeq" id="XP_784494.1">
    <property type="nucleotide sequence ID" value="XM_779401.3"/>
</dbReference>
<dbReference type="PROSITE" id="PS50206">
    <property type="entry name" value="RHODANESE_3"/>
    <property type="match status" value="2"/>
</dbReference>
<dbReference type="OMA" id="YPRVKGY"/>
<dbReference type="GO" id="GO:0004792">
    <property type="term" value="F:thiosulfate-cyanide sulfurtransferase activity"/>
    <property type="evidence" value="ECO:0000318"/>
    <property type="project" value="GO_Central"/>
</dbReference>
<dbReference type="Pfam" id="PF00581">
    <property type="entry name" value="Rhodanese"/>
    <property type="match status" value="1"/>
</dbReference>
<dbReference type="InterPro" id="IPR036873">
    <property type="entry name" value="Rhodanese-like_dom_sf"/>
</dbReference>
<dbReference type="FunFam" id="3.40.250.10:FF:000015">
    <property type="entry name" value="Sulfurtransferase"/>
    <property type="match status" value="1"/>
</dbReference>
<evidence type="ECO:0000256" key="2">
    <source>
        <dbReference type="ARBA" id="ARBA00022737"/>
    </source>
</evidence>
<dbReference type="PROSITE" id="PS00683">
    <property type="entry name" value="RHODANESE_2"/>
    <property type="match status" value="1"/>
</dbReference>
<feature type="domain" description="Rhodanese" evidence="4">
    <location>
        <begin position="28"/>
        <end position="148"/>
    </location>
</feature>
<dbReference type="PANTHER" id="PTHR11364:SF27">
    <property type="entry name" value="SULFURTRANSFERASE"/>
    <property type="match status" value="1"/>
</dbReference>
<dbReference type="OrthoDB" id="270167at2759"/>
<evidence type="ECO:0000256" key="3">
    <source>
        <dbReference type="RuleBase" id="RU000507"/>
    </source>
</evidence>
<dbReference type="PANTHER" id="PTHR11364">
    <property type="entry name" value="THIOSULFATE SULFERTANSFERASE"/>
    <property type="match status" value="1"/>
</dbReference>
<dbReference type="GO" id="GO:0016784">
    <property type="term" value="F:3-mercaptopyruvate sulfurtransferase activity"/>
    <property type="evidence" value="ECO:0000318"/>
    <property type="project" value="GO_Central"/>
</dbReference>
<dbReference type="InParanoid" id="A0A7M7REB9"/>
<dbReference type="SMART" id="SM00450">
    <property type="entry name" value="RHOD"/>
    <property type="match status" value="2"/>
</dbReference>
<evidence type="ECO:0000256" key="1">
    <source>
        <dbReference type="ARBA" id="ARBA00022679"/>
    </source>
</evidence>
<dbReference type="InterPro" id="IPR001763">
    <property type="entry name" value="Rhodanese-like_dom"/>
</dbReference>
<dbReference type="KEGG" id="spu:579278"/>
<dbReference type="EnsemblMetazoa" id="XM_779401">
    <property type="protein sequence ID" value="XP_784494"/>
    <property type="gene ID" value="LOC579278"/>
</dbReference>
<organism evidence="5 6">
    <name type="scientific">Strongylocentrotus purpuratus</name>
    <name type="common">Purple sea urchin</name>
    <dbReference type="NCBI Taxonomy" id="7668"/>
    <lineage>
        <taxon>Eukaryota</taxon>
        <taxon>Metazoa</taxon>
        <taxon>Echinodermata</taxon>
        <taxon>Eleutherozoa</taxon>
        <taxon>Echinozoa</taxon>
        <taxon>Echinoidea</taxon>
        <taxon>Euechinoidea</taxon>
        <taxon>Echinacea</taxon>
        <taxon>Camarodonta</taxon>
        <taxon>Echinidea</taxon>
        <taxon>Strongylocentrotidae</taxon>
        <taxon>Strongylocentrotus</taxon>
    </lineage>
</organism>
<sequence>MTSSEGKVPALVSTEWLAEALRTQKTPDGRPLRVLDATYRPGPASAGRDAHDKQHIPGSLHIDLDQLRDKDTTYYYTMPTPEFFAEFVGKTLGIDKDTHVVIYENELFYKIMSAPRIWWMFRYFDHGVVSVLDGGLQQWIAENRAVTDEATPSPKPATFKVTKTRAEIFKNYDDVLQNVKEPSFQLMDSRPVDWYDGSMPSAYPGLKLGIMKMALNIPFPNVLLEDSTKFKSADDLRALFQSNGIDLSRPLTSTCFVGVTACILALGAFVVGKEDVAVFDGSWDEYSQRGPEDSMTIYEEKVKP</sequence>
<dbReference type="Gene3D" id="3.40.250.10">
    <property type="entry name" value="Rhodanese-like domain"/>
    <property type="match status" value="2"/>
</dbReference>
<name>A0A7M7REB9_STRPU</name>
<keyword evidence="6" id="KW-1185">Reference proteome</keyword>
<dbReference type="InterPro" id="IPR045078">
    <property type="entry name" value="TST/MPST-like"/>
</dbReference>
<dbReference type="SUPFAM" id="SSF52821">
    <property type="entry name" value="Rhodanese/Cell cycle control phosphatase"/>
    <property type="match status" value="2"/>
</dbReference>
<evidence type="ECO:0000313" key="6">
    <source>
        <dbReference type="Proteomes" id="UP000007110"/>
    </source>
</evidence>
<dbReference type="CDD" id="cd01449">
    <property type="entry name" value="TST_Repeat_2"/>
    <property type="match status" value="1"/>
</dbReference>
<dbReference type="InterPro" id="IPR001307">
    <property type="entry name" value="Thiosulphate_STrfase_CS"/>
</dbReference>
<dbReference type="Proteomes" id="UP000007110">
    <property type="component" value="Unassembled WGS sequence"/>
</dbReference>
<evidence type="ECO:0000259" key="4">
    <source>
        <dbReference type="PROSITE" id="PS50206"/>
    </source>
</evidence>
<feature type="domain" description="Rhodanese" evidence="4">
    <location>
        <begin position="180"/>
        <end position="295"/>
    </location>
</feature>
<dbReference type="AlphaFoldDB" id="A0A7M7REB9"/>
<protein>
    <recommendedName>
        <fullName evidence="3">Sulfurtransferase</fullName>
    </recommendedName>
</protein>
<dbReference type="CDD" id="cd01448">
    <property type="entry name" value="TST_Repeat_1"/>
    <property type="match status" value="1"/>
</dbReference>
<reference evidence="5" key="2">
    <citation type="submission" date="2021-01" db="UniProtKB">
        <authorList>
            <consortium name="EnsemblMetazoa"/>
        </authorList>
    </citation>
    <scope>IDENTIFICATION</scope>
</reference>
<accession>A0A7M7REB9</accession>
<dbReference type="FunFam" id="3.40.250.10:FF:000112">
    <property type="entry name" value="Sulfurtransferase"/>
    <property type="match status" value="1"/>
</dbReference>
<keyword evidence="2" id="KW-0677">Repeat</keyword>
<keyword evidence="1 3" id="KW-0808">Transferase</keyword>
<proteinExistence type="predicted"/>
<dbReference type="GO" id="GO:0005739">
    <property type="term" value="C:mitochondrion"/>
    <property type="evidence" value="ECO:0000318"/>
    <property type="project" value="GO_Central"/>
</dbReference>
<evidence type="ECO:0000313" key="5">
    <source>
        <dbReference type="EnsemblMetazoa" id="XP_784494"/>
    </source>
</evidence>